<sequence length="126" mass="14244">MIDQLGHGQCILFGHDWGAPIVYTTALLYPEKVTAIAGLSVPYHPRSEVRILELWERLFPDRFFYQTYFQAEGVAEAELEADVPASLRKVYYSISGDLDSPLFLQKKPKDAGLLDGLIDPDPYPAW</sequence>
<dbReference type="Gene3D" id="3.40.50.1820">
    <property type="entry name" value="alpha/beta hydrolase"/>
    <property type="match status" value="1"/>
</dbReference>
<organism evidence="2">
    <name type="scientific">marine sediment metagenome</name>
    <dbReference type="NCBI Taxonomy" id="412755"/>
    <lineage>
        <taxon>unclassified sequences</taxon>
        <taxon>metagenomes</taxon>
        <taxon>ecological metagenomes</taxon>
    </lineage>
</organism>
<comment type="caution">
    <text evidence="2">The sequence shown here is derived from an EMBL/GenBank/DDBJ whole genome shotgun (WGS) entry which is preliminary data.</text>
</comment>
<gene>
    <name evidence="2" type="ORF">S01H4_44411</name>
</gene>
<dbReference type="InterPro" id="IPR029058">
    <property type="entry name" value="AB_hydrolase_fold"/>
</dbReference>
<dbReference type="EMBL" id="BART01024623">
    <property type="protein sequence ID" value="GAG91348.1"/>
    <property type="molecule type" value="Genomic_DNA"/>
</dbReference>
<dbReference type="Pfam" id="PF00561">
    <property type="entry name" value="Abhydrolase_1"/>
    <property type="match status" value="1"/>
</dbReference>
<feature type="domain" description="AB hydrolase-1" evidence="1">
    <location>
        <begin position="2"/>
        <end position="70"/>
    </location>
</feature>
<dbReference type="InterPro" id="IPR000073">
    <property type="entry name" value="AB_hydrolase_1"/>
</dbReference>
<protein>
    <recommendedName>
        <fullName evidence="1">AB hydrolase-1 domain-containing protein</fullName>
    </recommendedName>
</protein>
<name>X1C4L7_9ZZZZ</name>
<proteinExistence type="predicted"/>
<feature type="non-terminal residue" evidence="2">
    <location>
        <position position="126"/>
    </location>
</feature>
<accession>X1C4L7</accession>
<evidence type="ECO:0000259" key="1">
    <source>
        <dbReference type="Pfam" id="PF00561"/>
    </source>
</evidence>
<reference evidence="2" key="1">
    <citation type="journal article" date="2014" name="Front. Microbiol.">
        <title>High frequency of phylogenetically diverse reductive dehalogenase-homologous genes in deep subseafloor sedimentary metagenomes.</title>
        <authorList>
            <person name="Kawai M."/>
            <person name="Futagami T."/>
            <person name="Toyoda A."/>
            <person name="Takaki Y."/>
            <person name="Nishi S."/>
            <person name="Hori S."/>
            <person name="Arai W."/>
            <person name="Tsubouchi T."/>
            <person name="Morono Y."/>
            <person name="Uchiyama I."/>
            <person name="Ito T."/>
            <person name="Fujiyama A."/>
            <person name="Inagaki F."/>
            <person name="Takami H."/>
        </authorList>
    </citation>
    <scope>NUCLEOTIDE SEQUENCE</scope>
    <source>
        <strain evidence="2">Expedition CK06-06</strain>
    </source>
</reference>
<dbReference type="AlphaFoldDB" id="X1C4L7"/>
<dbReference type="PANTHER" id="PTHR43329">
    <property type="entry name" value="EPOXIDE HYDROLASE"/>
    <property type="match status" value="1"/>
</dbReference>
<evidence type="ECO:0000313" key="2">
    <source>
        <dbReference type="EMBL" id="GAG91348.1"/>
    </source>
</evidence>
<dbReference type="SUPFAM" id="SSF53474">
    <property type="entry name" value="alpha/beta-Hydrolases"/>
    <property type="match status" value="1"/>
</dbReference>